<dbReference type="EMBL" id="JBAMIC010000008">
    <property type="protein sequence ID" value="KAK7103746.1"/>
    <property type="molecule type" value="Genomic_DNA"/>
</dbReference>
<dbReference type="GO" id="GO:0005737">
    <property type="term" value="C:cytoplasm"/>
    <property type="evidence" value="ECO:0007669"/>
    <property type="project" value="TreeGrafter"/>
</dbReference>
<dbReference type="InterPro" id="IPR003140">
    <property type="entry name" value="PLipase/COase/thioEstase"/>
</dbReference>
<protein>
    <recommendedName>
        <fullName evidence="2">palmitoyl-protein hydrolase</fullName>
        <ecNumber evidence="2">3.1.2.22</ecNumber>
    </recommendedName>
</protein>
<dbReference type="EC" id="3.1.2.22" evidence="2"/>
<dbReference type="Pfam" id="PF02230">
    <property type="entry name" value="Abhydrolase_2"/>
    <property type="match status" value="1"/>
</dbReference>
<name>A0AAN9BEQ7_9CAEN</name>
<evidence type="ECO:0000259" key="4">
    <source>
        <dbReference type="Pfam" id="PF02230"/>
    </source>
</evidence>
<evidence type="ECO:0000256" key="2">
    <source>
        <dbReference type="ARBA" id="ARBA00012423"/>
    </source>
</evidence>
<feature type="domain" description="Phospholipase/carboxylesterase/thioesterase" evidence="4">
    <location>
        <begin position="15"/>
        <end position="229"/>
    </location>
</feature>
<evidence type="ECO:0000256" key="1">
    <source>
        <dbReference type="ARBA" id="ARBA00006499"/>
    </source>
</evidence>
<evidence type="ECO:0000256" key="3">
    <source>
        <dbReference type="ARBA" id="ARBA00022801"/>
    </source>
</evidence>
<keyword evidence="6" id="KW-1185">Reference proteome</keyword>
<dbReference type="PANTHER" id="PTHR10655">
    <property type="entry name" value="LYSOPHOSPHOLIPASE-RELATED"/>
    <property type="match status" value="1"/>
</dbReference>
<dbReference type="Proteomes" id="UP001374579">
    <property type="component" value="Unassembled WGS sequence"/>
</dbReference>
<proteinExistence type="inferred from homology"/>
<evidence type="ECO:0000313" key="6">
    <source>
        <dbReference type="Proteomes" id="UP001374579"/>
    </source>
</evidence>
<gene>
    <name evidence="5" type="ORF">V1264_018585</name>
</gene>
<dbReference type="SUPFAM" id="SSF53474">
    <property type="entry name" value="alpha/beta-Hydrolases"/>
    <property type="match status" value="1"/>
</dbReference>
<dbReference type="AlphaFoldDB" id="A0AAN9BEQ7"/>
<dbReference type="InterPro" id="IPR050565">
    <property type="entry name" value="LYPA1-2/EST-like"/>
</dbReference>
<dbReference type="InterPro" id="IPR029058">
    <property type="entry name" value="AB_hydrolase_fold"/>
</dbReference>
<evidence type="ECO:0000313" key="5">
    <source>
        <dbReference type="EMBL" id="KAK7103746.1"/>
    </source>
</evidence>
<keyword evidence="3" id="KW-0378">Hydrolase</keyword>
<comment type="similarity">
    <text evidence="1">Belongs to the AB hydrolase superfamily. AB hydrolase 2 family.</text>
</comment>
<organism evidence="5 6">
    <name type="scientific">Littorina saxatilis</name>
    <dbReference type="NCBI Taxonomy" id="31220"/>
    <lineage>
        <taxon>Eukaryota</taxon>
        <taxon>Metazoa</taxon>
        <taxon>Spiralia</taxon>
        <taxon>Lophotrochozoa</taxon>
        <taxon>Mollusca</taxon>
        <taxon>Gastropoda</taxon>
        <taxon>Caenogastropoda</taxon>
        <taxon>Littorinimorpha</taxon>
        <taxon>Littorinoidea</taxon>
        <taxon>Littorinidae</taxon>
        <taxon>Littorina</taxon>
    </lineage>
</organism>
<sequence length="236" mass="26009">MDTSVAEWFSLQTVPQTGAKCTASLILLHGSKSTGERLRNSIKTALGEELTFSHIRILYPTAPLRAYTQANGEPSHVWFDRLTISLAGTDHEESVDTMATKLGQLIDAEVKSGIPLHRIVIGGYSMGGTMALHLGYRFYPQVTGVLVMGNFLYSDSCLYTALEKRDTSSIRLPPLKMFHAEQDQIVPLTWGKVTFNKLTSLGVKGDFVILSNQGHSMNTPLADSARNWIANILPRE</sequence>
<dbReference type="GO" id="GO:0052689">
    <property type="term" value="F:carboxylic ester hydrolase activity"/>
    <property type="evidence" value="ECO:0007669"/>
    <property type="project" value="TreeGrafter"/>
</dbReference>
<dbReference type="GO" id="GO:0008474">
    <property type="term" value="F:palmitoyl-(protein) hydrolase activity"/>
    <property type="evidence" value="ECO:0007669"/>
    <property type="project" value="UniProtKB-EC"/>
</dbReference>
<comment type="caution">
    <text evidence="5">The sequence shown here is derived from an EMBL/GenBank/DDBJ whole genome shotgun (WGS) entry which is preliminary data.</text>
</comment>
<dbReference type="Gene3D" id="3.40.50.1820">
    <property type="entry name" value="alpha/beta hydrolase"/>
    <property type="match status" value="1"/>
</dbReference>
<accession>A0AAN9BEQ7</accession>
<reference evidence="5 6" key="1">
    <citation type="submission" date="2024-02" db="EMBL/GenBank/DDBJ databases">
        <title>Chromosome-scale genome assembly of the rough periwinkle Littorina saxatilis.</title>
        <authorList>
            <person name="De Jode A."/>
            <person name="Faria R."/>
            <person name="Formenti G."/>
            <person name="Sims Y."/>
            <person name="Smith T.P."/>
            <person name="Tracey A."/>
            <person name="Wood J.M.D."/>
            <person name="Zagrodzka Z.B."/>
            <person name="Johannesson K."/>
            <person name="Butlin R.K."/>
            <person name="Leder E.H."/>
        </authorList>
    </citation>
    <scope>NUCLEOTIDE SEQUENCE [LARGE SCALE GENOMIC DNA]</scope>
    <source>
        <strain evidence="5">Snail1</strain>
        <tissue evidence="5">Muscle</tissue>
    </source>
</reference>
<dbReference type="PANTHER" id="PTHR10655:SF17">
    <property type="entry name" value="LYSOPHOSPHOLIPASE-LIKE PROTEIN 1"/>
    <property type="match status" value="1"/>
</dbReference>